<dbReference type="Pfam" id="PF04082">
    <property type="entry name" value="Fungal_trans"/>
    <property type="match status" value="1"/>
</dbReference>
<evidence type="ECO:0000313" key="10">
    <source>
        <dbReference type="Proteomes" id="UP000323386"/>
    </source>
</evidence>
<sequence length="1269" mass="134267">MPADITAAGAADAALTTSPRKRARISQPIEPSPPDYKHQHHGQNASRAHPQHHHQRHPGNDDNANDTTPSSSDDDEDDDADADGDQDHARSSSANQSASDHHRDPSRPTNDGTGGASASAAAAAAADAQQKKISCLVCRDAKVKCVPTTEGEPCVRCSKLGKECIFRTHKRGRKPGKIKSQQIQRRLEIIDKTLAEIQELNRDVRDPDAESLVKTLTWQLHRSKFFSKGQKPQYTRQSPQPTRSVSHNPESRANDSSADAAGAAAGVAVSAADDADAAAPSAAVRDADDRGRPVSTAMRAVHSGSSVPRHHQHPRSQSPVSRSKPSLDAGAAVARSKSDFNMLIDLEDEASIARVPDEIYTLSNPLKLLAQASGDPRLRPGGGSGSVAGAGSKKSKSASERAGGGAGGGDDDEEDDGDDDDLDEEGNPRTGEVVAETIEEVVEAASGRGPRRRRGMASRHAGTASGSAHAADRKSGKATRSAGRTHGWADTYFSRGAFHPVYDNRPEFDPIDQGIVSAEQAERLIQRFYSDFSTFMHIFDPHLSTIAYVRKHSAFLLTVLCATAAEYSLPSNGSGSGSDGDAAAAGAGAGGGGAEDEATPELAKALRRHVDDMMPAIMCGDYKTVEMAQGFLVLAAYQPMSDSAMSDQTWAYLGNAIRIATELGCNLCCYSLSTPKAHQQEHYQRQLRNTERLWLNLWIFEKTLSSQTGQRFHLSEDGVIAMCSSWHRQAYALPQDEALVAFVELRRIMSTQSDHFNTHILRSLTARLGPMRSDAEAGAGAGSAGSSSGGEAGGGRPSHKDSAPAFAELSSEETQHLGLQLEFFRNSVQMDLRRWEERWLSGIASTSNVAAPSSGNGSGVGGGSEQAAEGDAEAQKPTPLQIIGALYLDYAALVTYSLPLPIRYTVDVSGEMEHLYRHCYIAATGYMSVFADRCQRGLMRHITNSSVVSAVYSAVLALDLCRRASQLPFIRPRSVYAQARKVSALLQEIGQASPNRNATLRSRTVASKYSEFLGGVLDRMGHAEGRRLGDRYGSSVPRGVSSSSSSAAAAATAGAATASTGGHPGIGADADRHTSAADGFDQFPSHERTGFTPLLQASSATFDALQGSGMVLDDDMLQAYPGAIPTSASAAAASRSSRQAAYARATTASQRHSNNMHFHPGLFGPSTSSSASSSSQQAGLPIGQSAFDAVGPPPPFGAPPMQAATTAPGSSAQGNAATTPGSSTTGSIGHTAQESNALDKHWSWMMSDLDFFQLDGGDPIMDQMGRLFA</sequence>
<reference evidence="9 10" key="1">
    <citation type="submission" date="2018-03" db="EMBL/GenBank/DDBJ databases">
        <authorList>
            <person name="Guldener U."/>
        </authorList>
    </citation>
    <scope>NUCLEOTIDE SEQUENCE [LARGE SCALE GENOMIC DNA]</scope>
    <source>
        <strain evidence="9 10">DAOM196992</strain>
    </source>
</reference>
<feature type="compositionally biased region" description="Acidic residues" evidence="7">
    <location>
        <begin position="72"/>
        <end position="84"/>
    </location>
</feature>
<feature type="compositionally biased region" description="Low complexity" evidence="7">
    <location>
        <begin position="1166"/>
        <end position="1178"/>
    </location>
</feature>
<evidence type="ECO:0000259" key="8">
    <source>
        <dbReference type="PROSITE" id="PS50048"/>
    </source>
</evidence>
<feature type="region of interest" description="Disordered" evidence="7">
    <location>
        <begin position="1141"/>
        <end position="1230"/>
    </location>
</feature>
<dbReference type="OrthoDB" id="3163292at2759"/>
<evidence type="ECO:0000256" key="3">
    <source>
        <dbReference type="ARBA" id="ARBA00023015"/>
    </source>
</evidence>
<dbReference type="InterPro" id="IPR036864">
    <property type="entry name" value="Zn2-C6_fun-type_DNA-bd_sf"/>
</dbReference>
<dbReference type="PROSITE" id="PS00463">
    <property type="entry name" value="ZN2_CY6_FUNGAL_1"/>
    <property type="match status" value="1"/>
</dbReference>
<evidence type="ECO:0000256" key="4">
    <source>
        <dbReference type="ARBA" id="ARBA00023125"/>
    </source>
</evidence>
<proteinExistence type="predicted"/>
<dbReference type="Proteomes" id="UP000323386">
    <property type="component" value="Unassembled WGS sequence"/>
</dbReference>
<feature type="region of interest" description="Disordered" evidence="7">
    <location>
        <begin position="1055"/>
        <end position="1088"/>
    </location>
</feature>
<feature type="region of interest" description="Disordered" evidence="7">
    <location>
        <begin position="572"/>
        <end position="600"/>
    </location>
</feature>
<feature type="compositionally biased region" description="Low complexity" evidence="7">
    <location>
        <begin position="1141"/>
        <end position="1151"/>
    </location>
</feature>
<gene>
    <name evidence="9" type="ORF">PSFLO_07189</name>
</gene>
<feature type="compositionally biased region" description="Acidic residues" evidence="7">
    <location>
        <begin position="409"/>
        <end position="425"/>
    </location>
</feature>
<keyword evidence="10" id="KW-1185">Reference proteome</keyword>
<dbReference type="PROSITE" id="PS50048">
    <property type="entry name" value="ZN2_CY6_FUNGAL_2"/>
    <property type="match status" value="1"/>
</dbReference>
<dbReference type="EMBL" id="OOIP01000030">
    <property type="protein sequence ID" value="SPO41707.1"/>
    <property type="molecule type" value="Genomic_DNA"/>
</dbReference>
<feature type="region of interest" description="Disordered" evidence="7">
    <location>
        <begin position="1"/>
        <end position="118"/>
    </location>
</feature>
<keyword evidence="2" id="KW-0479">Metal-binding</keyword>
<dbReference type="SMART" id="SM00066">
    <property type="entry name" value="GAL4"/>
    <property type="match status" value="1"/>
</dbReference>
<dbReference type="CDD" id="cd12148">
    <property type="entry name" value="fungal_TF_MHR"/>
    <property type="match status" value="1"/>
</dbReference>
<feature type="compositionally biased region" description="Polar residues" evidence="7">
    <location>
        <begin position="1205"/>
        <end position="1215"/>
    </location>
</feature>
<feature type="region of interest" description="Disordered" evidence="7">
    <location>
        <begin position="773"/>
        <end position="809"/>
    </location>
</feature>
<dbReference type="GO" id="GO:0000981">
    <property type="term" value="F:DNA-binding transcription factor activity, RNA polymerase II-specific"/>
    <property type="evidence" value="ECO:0007669"/>
    <property type="project" value="InterPro"/>
</dbReference>
<feature type="compositionally biased region" description="Low complexity" evidence="7">
    <location>
        <begin position="1"/>
        <end position="17"/>
    </location>
</feature>
<evidence type="ECO:0000256" key="5">
    <source>
        <dbReference type="ARBA" id="ARBA00023163"/>
    </source>
</evidence>
<feature type="compositionally biased region" description="Low complexity" evidence="7">
    <location>
        <begin position="458"/>
        <end position="469"/>
    </location>
</feature>
<dbReference type="PANTHER" id="PTHR31845:SF19">
    <property type="entry name" value="TRANSCRIPTION FACTOR DOMAIN-CONTAINING PROTEIN"/>
    <property type="match status" value="1"/>
</dbReference>
<dbReference type="InterPro" id="IPR007219">
    <property type="entry name" value="XnlR_reg_dom"/>
</dbReference>
<evidence type="ECO:0000256" key="2">
    <source>
        <dbReference type="ARBA" id="ARBA00022723"/>
    </source>
</evidence>
<feature type="region of interest" description="Disordered" evidence="7">
    <location>
        <begin position="373"/>
        <end position="484"/>
    </location>
</feature>
<dbReference type="InterPro" id="IPR001138">
    <property type="entry name" value="Zn2Cys6_DnaBD"/>
</dbReference>
<evidence type="ECO:0000256" key="6">
    <source>
        <dbReference type="ARBA" id="ARBA00023242"/>
    </source>
</evidence>
<protein>
    <recommendedName>
        <fullName evidence="8">Zn(2)-C6 fungal-type domain-containing protein</fullName>
    </recommendedName>
</protein>
<organism evidence="9 10">
    <name type="scientific">Pseudozyma flocculosa</name>
    <dbReference type="NCBI Taxonomy" id="84751"/>
    <lineage>
        <taxon>Eukaryota</taxon>
        <taxon>Fungi</taxon>
        <taxon>Dikarya</taxon>
        <taxon>Basidiomycota</taxon>
        <taxon>Ustilaginomycotina</taxon>
        <taxon>Ustilaginomycetes</taxon>
        <taxon>Ustilaginales</taxon>
        <taxon>Ustilaginaceae</taxon>
        <taxon>Pseudozyma</taxon>
    </lineage>
</organism>
<dbReference type="SMART" id="SM00906">
    <property type="entry name" value="Fungal_trans"/>
    <property type="match status" value="1"/>
</dbReference>
<feature type="compositionally biased region" description="Low complexity" evidence="7">
    <location>
        <begin position="61"/>
        <end position="71"/>
    </location>
</feature>
<dbReference type="PANTHER" id="PTHR31845">
    <property type="entry name" value="FINGER DOMAIN PROTEIN, PUTATIVE-RELATED"/>
    <property type="match status" value="1"/>
</dbReference>
<evidence type="ECO:0000313" key="9">
    <source>
        <dbReference type="EMBL" id="SPO41707.1"/>
    </source>
</evidence>
<keyword evidence="3" id="KW-0805">Transcription regulation</keyword>
<feature type="compositionally biased region" description="Low complexity" evidence="7">
    <location>
        <begin position="254"/>
        <end position="284"/>
    </location>
</feature>
<name>A0A5C3FDJ9_9BASI</name>
<accession>A0A5C3FDJ9</accession>
<dbReference type="AlphaFoldDB" id="A0A5C3FDJ9"/>
<feature type="domain" description="Zn(2)-C6 fungal-type" evidence="8">
    <location>
        <begin position="134"/>
        <end position="166"/>
    </location>
</feature>
<evidence type="ECO:0000256" key="7">
    <source>
        <dbReference type="SAM" id="MobiDB-lite"/>
    </source>
</evidence>
<feature type="compositionally biased region" description="Polar residues" evidence="7">
    <location>
        <begin position="230"/>
        <end position="248"/>
    </location>
</feature>
<dbReference type="GO" id="GO:0006351">
    <property type="term" value="P:DNA-templated transcription"/>
    <property type="evidence" value="ECO:0007669"/>
    <property type="project" value="InterPro"/>
</dbReference>
<dbReference type="SUPFAM" id="SSF57701">
    <property type="entry name" value="Zn2/Cys6 DNA-binding domain"/>
    <property type="match status" value="1"/>
</dbReference>
<dbReference type="CDD" id="cd00067">
    <property type="entry name" value="GAL4"/>
    <property type="match status" value="1"/>
</dbReference>
<keyword evidence="4" id="KW-0238">DNA-binding</keyword>
<feature type="compositionally biased region" description="Polar residues" evidence="7">
    <location>
        <begin position="315"/>
        <end position="324"/>
    </location>
</feature>
<dbReference type="Gene3D" id="4.10.240.10">
    <property type="entry name" value="Zn(2)-C6 fungal-type DNA-binding domain"/>
    <property type="match status" value="1"/>
</dbReference>
<keyword evidence="6" id="KW-0539">Nucleus</keyword>
<dbReference type="GO" id="GO:0008270">
    <property type="term" value="F:zinc ion binding"/>
    <property type="evidence" value="ECO:0007669"/>
    <property type="project" value="InterPro"/>
</dbReference>
<dbReference type="InterPro" id="IPR051089">
    <property type="entry name" value="prtT"/>
</dbReference>
<comment type="subcellular location">
    <subcellularLocation>
        <location evidence="1">Nucleus</location>
    </subcellularLocation>
</comment>
<feature type="compositionally biased region" description="Low complexity" evidence="7">
    <location>
        <begin position="1216"/>
        <end position="1230"/>
    </location>
</feature>
<evidence type="ECO:0000256" key="1">
    <source>
        <dbReference type="ARBA" id="ARBA00004123"/>
    </source>
</evidence>
<dbReference type="GO" id="GO:0005634">
    <property type="term" value="C:nucleus"/>
    <property type="evidence" value="ECO:0007669"/>
    <property type="project" value="UniProtKB-SubCell"/>
</dbReference>
<feature type="compositionally biased region" description="Gly residues" evidence="7">
    <location>
        <begin position="779"/>
        <end position="796"/>
    </location>
</feature>
<keyword evidence="5" id="KW-0804">Transcription</keyword>
<dbReference type="GO" id="GO:0000976">
    <property type="term" value="F:transcription cis-regulatory region binding"/>
    <property type="evidence" value="ECO:0007669"/>
    <property type="project" value="TreeGrafter"/>
</dbReference>
<feature type="region of interest" description="Disordered" evidence="7">
    <location>
        <begin position="227"/>
        <end position="333"/>
    </location>
</feature>
<feature type="region of interest" description="Disordered" evidence="7">
    <location>
        <begin position="848"/>
        <end position="873"/>
    </location>
</feature>